<dbReference type="Proteomes" id="UP001634394">
    <property type="component" value="Unassembled WGS sequence"/>
</dbReference>
<dbReference type="InterPro" id="IPR040350">
    <property type="entry name" value="TMEM272"/>
</dbReference>
<accession>A0ABD3X384</accession>
<evidence type="ECO:0000313" key="4">
    <source>
        <dbReference type="Proteomes" id="UP001634394"/>
    </source>
</evidence>
<feature type="transmembrane region" description="Helical" evidence="2">
    <location>
        <begin position="208"/>
        <end position="229"/>
    </location>
</feature>
<evidence type="ECO:0000256" key="2">
    <source>
        <dbReference type="SAM" id="Phobius"/>
    </source>
</evidence>
<feature type="compositionally biased region" description="Basic residues" evidence="1">
    <location>
        <begin position="9"/>
        <end position="18"/>
    </location>
</feature>
<feature type="transmembrane region" description="Helical" evidence="2">
    <location>
        <begin position="135"/>
        <end position="156"/>
    </location>
</feature>
<keyword evidence="4" id="KW-1185">Reference proteome</keyword>
<gene>
    <name evidence="3" type="ORF">ACJMK2_031783</name>
</gene>
<dbReference type="AlphaFoldDB" id="A0ABD3X384"/>
<evidence type="ECO:0000256" key="1">
    <source>
        <dbReference type="SAM" id="MobiDB-lite"/>
    </source>
</evidence>
<feature type="compositionally biased region" description="Low complexity" evidence="1">
    <location>
        <begin position="19"/>
        <end position="42"/>
    </location>
</feature>
<keyword evidence="2" id="KW-0472">Membrane</keyword>
<protein>
    <submittedName>
        <fullName evidence="3">Uncharacterized protein</fullName>
    </submittedName>
</protein>
<dbReference type="PANTHER" id="PTHR33444">
    <property type="entry name" value="SI:DKEY-19B23.12-RELATED"/>
    <property type="match status" value="1"/>
</dbReference>
<evidence type="ECO:0000313" key="3">
    <source>
        <dbReference type="EMBL" id="KAL3879487.1"/>
    </source>
</evidence>
<dbReference type="EMBL" id="JBJQND010000004">
    <property type="protein sequence ID" value="KAL3879487.1"/>
    <property type="molecule type" value="Genomic_DNA"/>
</dbReference>
<feature type="transmembrane region" description="Helical" evidence="2">
    <location>
        <begin position="168"/>
        <end position="188"/>
    </location>
</feature>
<reference evidence="3 4" key="1">
    <citation type="submission" date="2024-11" db="EMBL/GenBank/DDBJ databases">
        <title>Chromosome-level genome assembly of the freshwater bivalve Anodonta woodiana.</title>
        <authorList>
            <person name="Chen X."/>
        </authorList>
    </citation>
    <scope>NUCLEOTIDE SEQUENCE [LARGE SCALE GENOMIC DNA]</scope>
    <source>
        <strain evidence="3">MN2024</strain>
        <tissue evidence="3">Gills</tissue>
    </source>
</reference>
<feature type="transmembrane region" description="Helical" evidence="2">
    <location>
        <begin position="261"/>
        <end position="289"/>
    </location>
</feature>
<keyword evidence="2" id="KW-0812">Transmembrane</keyword>
<keyword evidence="2" id="KW-1133">Transmembrane helix</keyword>
<name>A0ABD3X384_SINWO</name>
<organism evidence="3 4">
    <name type="scientific">Sinanodonta woodiana</name>
    <name type="common">Chinese pond mussel</name>
    <name type="synonym">Anodonta woodiana</name>
    <dbReference type="NCBI Taxonomy" id="1069815"/>
    <lineage>
        <taxon>Eukaryota</taxon>
        <taxon>Metazoa</taxon>
        <taxon>Spiralia</taxon>
        <taxon>Lophotrochozoa</taxon>
        <taxon>Mollusca</taxon>
        <taxon>Bivalvia</taxon>
        <taxon>Autobranchia</taxon>
        <taxon>Heteroconchia</taxon>
        <taxon>Palaeoheterodonta</taxon>
        <taxon>Unionida</taxon>
        <taxon>Unionoidea</taxon>
        <taxon>Unionidae</taxon>
        <taxon>Unioninae</taxon>
        <taxon>Sinanodonta</taxon>
    </lineage>
</organism>
<proteinExistence type="predicted"/>
<dbReference type="PANTHER" id="PTHR33444:SF7">
    <property type="entry name" value="TRANSMEMBRANE PROTEIN 272"/>
    <property type="match status" value="1"/>
</dbReference>
<comment type="caution">
    <text evidence="3">The sequence shown here is derived from an EMBL/GenBank/DDBJ whole genome shotgun (WGS) entry which is preliminary data.</text>
</comment>
<sequence>MSMFTRTRTIARRNRRRYSGNPRRGSAPVVLQPSSPSAQSLSRSYLTPQHSPAKSISFSFEEKNGRLSVQAETLSVRAHSLAPCEKHYESVVTWQESFDREPSFNILSGLMEATEEKVSVCEFLYRAFSILCGTWPVMLIVVIILAMPMSMFILGVKYLDDCPREPKLPIYLLVGGIFGTIKVILLLWRQLQRLKGDDDDGIRDDGNLSTMGNVASTALTVFLFVWFAFGNYWLFRMGRPNYRPLLHEPRNWCEKTVHTFIFWQLVVCYVLLGSAFLFGVIFVCCFICLKFTKSGAKG</sequence>
<feature type="region of interest" description="Disordered" evidence="1">
    <location>
        <begin position="1"/>
        <end position="44"/>
    </location>
</feature>